<dbReference type="GO" id="GO:0005737">
    <property type="term" value="C:cytoplasm"/>
    <property type="evidence" value="ECO:0007669"/>
    <property type="project" value="TreeGrafter"/>
</dbReference>
<evidence type="ECO:0000256" key="1">
    <source>
        <dbReference type="ARBA" id="ARBA00030291"/>
    </source>
</evidence>
<feature type="domain" description="VOC" evidence="5">
    <location>
        <begin position="3"/>
        <end position="126"/>
    </location>
</feature>
<name>A0A1G5RH27_9RHOB</name>
<reference evidence="6 7" key="1">
    <citation type="submission" date="2016-10" db="EMBL/GenBank/DDBJ databases">
        <authorList>
            <person name="de Groot N.N."/>
        </authorList>
    </citation>
    <scope>NUCLEOTIDE SEQUENCE [LARGE SCALE GENOMIC DNA]</scope>
    <source>
        <strain evidence="6 7">U95</strain>
    </source>
</reference>
<dbReference type="PANTHER" id="PTHR46036">
    <property type="entry name" value="LACTOYLGLUTATHIONE LYASE"/>
    <property type="match status" value="1"/>
</dbReference>
<evidence type="ECO:0000256" key="3">
    <source>
        <dbReference type="ARBA" id="ARBA00032460"/>
    </source>
</evidence>
<dbReference type="InterPro" id="IPR037523">
    <property type="entry name" value="VOC_core"/>
</dbReference>
<dbReference type="GO" id="GO:0019243">
    <property type="term" value="P:methylglyoxal catabolic process to D-lactate via S-lactoyl-glutathione"/>
    <property type="evidence" value="ECO:0007669"/>
    <property type="project" value="TreeGrafter"/>
</dbReference>
<evidence type="ECO:0000259" key="5">
    <source>
        <dbReference type="PROSITE" id="PS51819"/>
    </source>
</evidence>
<sequence>MAKMIHSCIRVLDDVKSIAWYADAFGLKVADQLDFPNFRLTYLSNAESGFELELTVNKDRTEPYNLGDGYGHLAVVVDSADQLHAEMSSKGLEVGKLIDFAPAGDLIARFFFATDPDGYQIEVIQKGGRFDSVQTDC</sequence>
<dbReference type="SUPFAM" id="SSF54593">
    <property type="entry name" value="Glyoxalase/Bleomycin resistance protein/Dihydroxybiphenyl dioxygenase"/>
    <property type="match status" value="1"/>
</dbReference>
<keyword evidence="6" id="KW-0456">Lyase</keyword>
<dbReference type="InterPro" id="IPR029068">
    <property type="entry name" value="Glyas_Bleomycin-R_OHBP_Dase"/>
</dbReference>
<dbReference type="Pfam" id="PF00903">
    <property type="entry name" value="Glyoxalase"/>
    <property type="match status" value="1"/>
</dbReference>
<dbReference type="InterPro" id="IPR004360">
    <property type="entry name" value="Glyas_Fos-R_dOase_dom"/>
</dbReference>
<proteinExistence type="predicted"/>
<dbReference type="RefSeq" id="WP_090221032.1">
    <property type="nucleotide sequence ID" value="NZ_CANLDO010000028.1"/>
</dbReference>
<dbReference type="Proteomes" id="UP000198767">
    <property type="component" value="Unassembled WGS sequence"/>
</dbReference>
<organism evidence="6 7">
    <name type="scientific">Epibacterium ulvae</name>
    <dbReference type="NCBI Taxonomy" id="1156985"/>
    <lineage>
        <taxon>Bacteria</taxon>
        <taxon>Pseudomonadati</taxon>
        <taxon>Pseudomonadota</taxon>
        <taxon>Alphaproteobacteria</taxon>
        <taxon>Rhodobacterales</taxon>
        <taxon>Roseobacteraceae</taxon>
        <taxon>Epibacterium</taxon>
    </lineage>
</organism>
<dbReference type="PANTHER" id="PTHR46036:SF5">
    <property type="entry name" value="LACTOYLGLUTATHIONE LYASE"/>
    <property type="match status" value="1"/>
</dbReference>
<evidence type="ECO:0000256" key="2">
    <source>
        <dbReference type="ARBA" id="ARBA00030892"/>
    </source>
</evidence>
<dbReference type="OrthoDB" id="4725692at2"/>
<evidence type="ECO:0000256" key="4">
    <source>
        <dbReference type="ARBA" id="ARBA00033298"/>
    </source>
</evidence>
<accession>A0A1G5RH27</accession>
<evidence type="ECO:0000313" key="7">
    <source>
        <dbReference type="Proteomes" id="UP000198767"/>
    </source>
</evidence>
<protein>
    <recommendedName>
        <fullName evidence="2">Aldoketomutase</fullName>
    </recommendedName>
    <alternativeName>
        <fullName evidence="1">Ketone-aldehyde mutase</fullName>
    </alternativeName>
    <alternativeName>
        <fullName evidence="3">Methylglyoxalase</fullName>
    </alternativeName>
    <alternativeName>
        <fullName evidence="4">S-D-lactoylglutathione methylglyoxal lyase</fullName>
    </alternativeName>
</protein>
<dbReference type="AlphaFoldDB" id="A0A1G5RH27"/>
<gene>
    <name evidence="6" type="ORF">SAMN04488118_11627</name>
</gene>
<dbReference type="STRING" id="1156985.SAMN04488118_11627"/>
<keyword evidence="7" id="KW-1185">Reference proteome</keyword>
<evidence type="ECO:0000313" key="6">
    <source>
        <dbReference type="EMBL" id="SCZ73120.1"/>
    </source>
</evidence>
<dbReference type="Gene3D" id="3.10.180.10">
    <property type="entry name" value="2,3-Dihydroxybiphenyl 1,2-Dioxygenase, domain 1"/>
    <property type="match status" value="1"/>
</dbReference>
<dbReference type="EMBL" id="FMWG01000016">
    <property type="protein sequence ID" value="SCZ73120.1"/>
    <property type="molecule type" value="Genomic_DNA"/>
</dbReference>
<dbReference type="GO" id="GO:0004462">
    <property type="term" value="F:lactoylglutathione lyase activity"/>
    <property type="evidence" value="ECO:0007669"/>
    <property type="project" value="TreeGrafter"/>
</dbReference>
<dbReference type="PROSITE" id="PS51819">
    <property type="entry name" value="VOC"/>
    <property type="match status" value="1"/>
</dbReference>